<evidence type="ECO:0000313" key="3">
    <source>
        <dbReference type="Proteomes" id="UP000664701"/>
    </source>
</evidence>
<sequence>MTPFELQELVEKISLEFFDKPFQHKAVFNARLKTTGGRYHLNDHHLDFNPKMLTQGMEVFIGIIKHELCHYHLHLAGKGYQHKDWEFKELLTQTGGLRFAPSPPREVKVLIYQCQNCEKCVQRRQRINTERYVCGACRGKLQYLDTTIISLGK</sequence>
<evidence type="ECO:0000313" key="2">
    <source>
        <dbReference type="EMBL" id="WYJ77006.1"/>
    </source>
</evidence>
<keyword evidence="3" id="KW-1185">Reference proteome</keyword>
<feature type="domain" description="SprT-like" evidence="1">
    <location>
        <begin position="4"/>
        <end position="144"/>
    </location>
</feature>
<dbReference type="NCBIfam" id="NF003339">
    <property type="entry name" value="PRK04351.1"/>
    <property type="match status" value="1"/>
</dbReference>
<dbReference type="Proteomes" id="UP000664701">
    <property type="component" value="Chromosome"/>
</dbReference>
<protein>
    <submittedName>
        <fullName evidence="2">SprT-like protein</fullName>
    </submittedName>
</protein>
<dbReference type="SMART" id="SM00731">
    <property type="entry name" value="SprT"/>
    <property type="match status" value="1"/>
</dbReference>
<evidence type="ECO:0000259" key="1">
    <source>
        <dbReference type="SMART" id="SM00731"/>
    </source>
</evidence>
<dbReference type="RefSeq" id="WP_207940815.1">
    <property type="nucleotide sequence ID" value="NZ_CP147251.1"/>
</dbReference>
<gene>
    <name evidence="2" type="ORF">DOK78_001644</name>
</gene>
<organism evidence="2 3">
    <name type="scientific">Candidatus Enterococcus lowellii</name>
    <dbReference type="NCBI Taxonomy" id="2230877"/>
    <lineage>
        <taxon>Bacteria</taxon>
        <taxon>Bacillati</taxon>
        <taxon>Bacillota</taxon>
        <taxon>Bacilli</taxon>
        <taxon>Lactobacillales</taxon>
        <taxon>Enterococcaceae</taxon>
        <taxon>Enterococcus</taxon>
    </lineage>
</organism>
<dbReference type="Pfam" id="PF10263">
    <property type="entry name" value="SprT-like"/>
    <property type="match status" value="1"/>
</dbReference>
<dbReference type="InterPro" id="IPR006640">
    <property type="entry name" value="SprT-like_domain"/>
</dbReference>
<name>A0ABZ2SPD5_9ENTE</name>
<dbReference type="EMBL" id="CP147251">
    <property type="protein sequence ID" value="WYJ77006.1"/>
    <property type="molecule type" value="Genomic_DNA"/>
</dbReference>
<accession>A0ABZ2SPD5</accession>
<reference evidence="2 3" key="1">
    <citation type="submission" date="2024-03" db="EMBL/GenBank/DDBJ databases">
        <title>The Genome Sequence of Enterococcus sp. DIV2402.</title>
        <authorList>
            <consortium name="The Broad Institute Genomics Platform"/>
            <consortium name="The Broad Institute Microbial Omics Core"/>
            <consortium name="The Broad Institute Genomic Center for Infectious Diseases"/>
            <person name="Earl A."/>
            <person name="Manson A."/>
            <person name="Gilmore M."/>
            <person name="Schwartman J."/>
            <person name="Shea T."/>
            <person name="Abouelleil A."/>
            <person name="Cao P."/>
            <person name="Chapman S."/>
            <person name="Cusick C."/>
            <person name="Young S."/>
            <person name="Neafsey D."/>
            <person name="Nusbaum C."/>
            <person name="Birren B."/>
        </authorList>
    </citation>
    <scope>NUCLEOTIDE SEQUENCE [LARGE SCALE GENOMIC DNA]</scope>
    <source>
        <strain evidence="2 3">DIV2402</strain>
    </source>
</reference>
<proteinExistence type="predicted"/>